<keyword evidence="2" id="KW-1185">Reference proteome</keyword>
<name>A0ABY9IFZ8_9ACTN</name>
<dbReference type="EMBL" id="CP120988">
    <property type="protein sequence ID" value="WLQ54127.1"/>
    <property type="molecule type" value="Genomic_DNA"/>
</dbReference>
<gene>
    <name evidence="1" type="ORF">P8A19_01100</name>
</gene>
<reference evidence="1 2" key="1">
    <citation type="submission" date="2023-03" db="EMBL/GenBank/DDBJ databases">
        <title>Isolation and description of six Streptomyces strains from soil environments, able to metabolize different microbial glucans.</title>
        <authorList>
            <person name="Widen T."/>
            <person name="Larsbrink J."/>
        </authorList>
    </citation>
    <scope>NUCLEOTIDE SEQUENCE [LARGE SCALE GENOMIC DNA]</scope>
    <source>
        <strain evidence="1 2">Alt2</strain>
    </source>
</reference>
<dbReference type="RefSeq" id="WP_306072726.1">
    <property type="nucleotide sequence ID" value="NZ_CP120988.1"/>
</dbReference>
<protein>
    <recommendedName>
        <fullName evidence="3">Polymerase nucleotidyl transferase domain-containing protein</fullName>
    </recommendedName>
</protein>
<dbReference type="Proteomes" id="UP001235744">
    <property type="component" value="Chromosome"/>
</dbReference>
<evidence type="ECO:0000313" key="2">
    <source>
        <dbReference type="Proteomes" id="UP001235744"/>
    </source>
</evidence>
<organism evidence="1 2">
    <name type="scientific">Streptomyces poriferorum</name>
    <dbReference type="NCBI Taxonomy" id="2798799"/>
    <lineage>
        <taxon>Bacteria</taxon>
        <taxon>Bacillati</taxon>
        <taxon>Actinomycetota</taxon>
        <taxon>Actinomycetes</taxon>
        <taxon>Kitasatosporales</taxon>
        <taxon>Streptomycetaceae</taxon>
        <taxon>Streptomyces</taxon>
    </lineage>
</organism>
<sequence length="358" mass="40111">MRYREEKLVTARAATARLADDPLMDAIYLAGSLPAGLGSPTSDVDVFAVVSSDTDIQVRQITEGGERLDVETYTLDWFRDAFAKVEQWAVSRQDLRSTGLTRNELDVLLRMRQMEVVKDSPNLADLRSRLAHNEDRLRQMTLNHWALEANGHLSDFKGSCEDEDFTTAALVGQTLMLCAGKSLTTAAGDPYYGTKWVHRQLERSVSKDFPHSLYTSLQTGSWADGDPREGMREFLSFLQTLSVASQLLGWDAPEVNRWPFWVTGPGPLRRNPQYNVIHLTEGVLLNNELRRQFVVKPDVALVWGLCNGREPEEVVEAAVPLHKPLSAGTDEAPLTAGRAHEIVQVLLRRGLASRELFR</sequence>
<evidence type="ECO:0000313" key="1">
    <source>
        <dbReference type="EMBL" id="WLQ54127.1"/>
    </source>
</evidence>
<evidence type="ECO:0008006" key="3">
    <source>
        <dbReference type="Google" id="ProtNLM"/>
    </source>
</evidence>
<accession>A0ABY9IFZ8</accession>
<proteinExistence type="predicted"/>